<dbReference type="GO" id="GO:0003676">
    <property type="term" value="F:nucleic acid binding"/>
    <property type="evidence" value="ECO:0007669"/>
    <property type="project" value="InterPro"/>
</dbReference>
<comment type="caution">
    <text evidence="5">The sequence shown here is derived from an EMBL/GenBank/DDBJ whole genome shotgun (WGS) entry which is preliminary data.</text>
</comment>
<keyword evidence="2" id="KW-0863">Zinc-finger</keyword>
<protein>
    <recommendedName>
        <fullName evidence="4">C2H2-type domain-containing protein</fullName>
    </recommendedName>
</protein>
<dbReference type="AlphaFoldDB" id="A0A916EHM9"/>
<accession>A0A916EHM9</accession>
<evidence type="ECO:0000256" key="3">
    <source>
        <dbReference type="ARBA" id="ARBA00022833"/>
    </source>
</evidence>
<keyword evidence="3" id="KW-0862">Zinc</keyword>
<proteinExistence type="predicted"/>
<organism evidence="5 6">
    <name type="scientific">Rhizophagus irregularis</name>
    <dbReference type="NCBI Taxonomy" id="588596"/>
    <lineage>
        <taxon>Eukaryota</taxon>
        <taxon>Fungi</taxon>
        <taxon>Fungi incertae sedis</taxon>
        <taxon>Mucoromycota</taxon>
        <taxon>Glomeromycotina</taxon>
        <taxon>Glomeromycetes</taxon>
        <taxon>Glomerales</taxon>
        <taxon>Glomeraceae</taxon>
        <taxon>Rhizophagus</taxon>
    </lineage>
</organism>
<dbReference type="PROSITE" id="PS00028">
    <property type="entry name" value="ZINC_FINGER_C2H2_1"/>
    <property type="match status" value="1"/>
</dbReference>
<evidence type="ECO:0000256" key="1">
    <source>
        <dbReference type="ARBA" id="ARBA00022723"/>
    </source>
</evidence>
<sequence>MLIQNNRNYCSICERQFTTGSAYSNHIKSKNHLLKILESQSFKETEQIQENYINTNITNSFDIRASDYDDDHNSKIITDGHLIENESYDSNNNLSQVGLSDIEEQHLDILSDESDESDEEPNFSNETINLPQEKITNVFSNNVIKEYAELIIKHNLSQKAADDIRKFFNKWSKIPILNSAKQIQQIIDQTKTRNTDFKKKLVTSLNGVDYFLEYRTIFAAIAELLENDVVADVCKFDYQEKTLCEVSLFYSFNKIYFDE</sequence>
<dbReference type="Proteomes" id="UP000684084">
    <property type="component" value="Unassembled WGS sequence"/>
</dbReference>
<keyword evidence="1" id="KW-0479">Metal-binding</keyword>
<evidence type="ECO:0000313" key="5">
    <source>
        <dbReference type="EMBL" id="CAB5389001.1"/>
    </source>
</evidence>
<name>A0A916EHM9_9GLOM</name>
<dbReference type="InterPro" id="IPR013087">
    <property type="entry name" value="Znf_C2H2_type"/>
</dbReference>
<evidence type="ECO:0000256" key="2">
    <source>
        <dbReference type="ARBA" id="ARBA00022771"/>
    </source>
</evidence>
<dbReference type="EMBL" id="CAGKOT010000063">
    <property type="protein sequence ID" value="CAB5389001.1"/>
    <property type="molecule type" value="Genomic_DNA"/>
</dbReference>
<evidence type="ECO:0000313" key="6">
    <source>
        <dbReference type="Proteomes" id="UP000684084"/>
    </source>
</evidence>
<dbReference type="InterPro" id="IPR003604">
    <property type="entry name" value="Matrin/U1-like-C_Znf_C2H2"/>
</dbReference>
<dbReference type="GO" id="GO:0008270">
    <property type="term" value="F:zinc ion binding"/>
    <property type="evidence" value="ECO:0007669"/>
    <property type="project" value="UniProtKB-KW"/>
</dbReference>
<evidence type="ECO:0000259" key="4">
    <source>
        <dbReference type="PROSITE" id="PS00028"/>
    </source>
</evidence>
<dbReference type="SMART" id="SM00451">
    <property type="entry name" value="ZnF_U1"/>
    <property type="match status" value="1"/>
</dbReference>
<gene>
    <name evidence="5" type="ORF">CHRIB12_LOCUS20858</name>
</gene>
<dbReference type="InterPro" id="IPR022755">
    <property type="entry name" value="Znf_C2H2_jaz"/>
</dbReference>
<feature type="domain" description="C2H2-type" evidence="4">
    <location>
        <begin position="10"/>
        <end position="32"/>
    </location>
</feature>
<dbReference type="Pfam" id="PF12171">
    <property type="entry name" value="zf-C2H2_jaz"/>
    <property type="match status" value="1"/>
</dbReference>
<reference evidence="5" key="1">
    <citation type="submission" date="2020-05" db="EMBL/GenBank/DDBJ databases">
        <authorList>
            <person name="Rincon C."/>
            <person name="Sanders R I."/>
            <person name="Robbins C."/>
            <person name="Chaturvedi A."/>
        </authorList>
    </citation>
    <scope>NUCLEOTIDE SEQUENCE</scope>
    <source>
        <strain evidence="5">CHB12</strain>
    </source>
</reference>
<dbReference type="OrthoDB" id="2417073at2759"/>